<dbReference type="RefSeq" id="WP_203031647.1">
    <property type="nucleotide sequence ID" value="NZ_JAEACQ010000068.1"/>
</dbReference>
<dbReference type="AlphaFoldDB" id="A0A937ULA0"/>
<protein>
    <submittedName>
        <fullName evidence="1">Uncharacterized protein</fullName>
    </submittedName>
</protein>
<keyword evidence="2" id="KW-1185">Reference proteome</keyword>
<evidence type="ECO:0000313" key="1">
    <source>
        <dbReference type="EMBL" id="MBL7625813.1"/>
    </source>
</evidence>
<name>A0A937ULA0_9ACTN</name>
<proteinExistence type="predicted"/>
<accession>A0A937ULA0</accession>
<sequence>MTVVEAGVTSGTGLAAKVVAYDATVRRVVAAAKDPGFTLAGWDPLAEFVAVDEFERVGTWLEVSNWQEYTEFLTKWASSSVFDTTLLRISELPGLVYYEVEERHRRQDGTLDVVRSLSVFVFNEDGKI</sequence>
<evidence type="ECO:0000313" key="2">
    <source>
        <dbReference type="Proteomes" id="UP000604475"/>
    </source>
</evidence>
<dbReference type="EMBL" id="JAEACQ010000068">
    <property type="protein sequence ID" value="MBL7625813.1"/>
    <property type="molecule type" value="Genomic_DNA"/>
</dbReference>
<dbReference type="Proteomes" id="UP000604475">
    <property type="component" value="Unassembled WGS sequence"/>
</dbReference>
<gene>
    <name evidence="1" type="ORF">I7412_01180</name>
</gene>
<feature type="non-terminal residue" evidence="1">
    <location>
        <position position="128"/>
    </location>
</feature>
<organism evidence="1 2">
    <name type="scientific">Frankia nepalensis</name>
    <dbReference type="NCBI Taxonomy" id="1836974"/>
    <lineage>
        <taxon>Bacteria</taxon>
        <taxon>Bacillati</taxon>
        <taxon>Actinomycetota</taxon>
        <taxon>Actinomycetes</taxon>
        <taxon>Frankiales</taxon>
        <taxon>Frankiaceae</taxon>
        <taxon>Frankia</taxon>
    </lineage>
</organism>
<comment type="caution">
    <text evidence="1">The sequence shown here is derived from an EMBL/GenBank/DDBJ whole genome shotgun (WGS) entry which is preliminary data.</text>
</comment>
<reference evidence="1" key="1">
    <citation type="submission" date="2020-12" db="EMBL/GenBank/DDBJ databases">
        <title>Genomic characterization of non-nitrogen-fixing Frankia strains.</title>
        <authorList>
            <person name="Carlos-Shanley C."/>
            <person name="Guerra T."/>
            <person name="Hahn D."/>
        </authorList>
    </citation>
    <scope>NUCLEOTIDE SEQUENCE</scope>
    <source>
        <strain evidence="1">CN6</strain>
    </source>
</reference>